<keyword evidence="2" id="KW-0813">Transport</keyword>
<dbReference type="InterPro" id="IPR018094">
    <property type="entry name" value="Thymidylate_kinase"/>
</dbReference>
<evidence type="ECO:0000256" key="6">
    <source>
        <dbReference type="ARBA" id="ARBA00023136"/>
    </source>
</evidence>
<feature type="transmembrane region" description="Helical" evidence="9">
    <location>
        <begin position="208"/>
        <end position="227"/>
    </location>
</feature>
<dbReference type="EMBL" id="BAAALN010000005">
    <property type="protein sequence ID" value="GAA1238110.1"/>
    <property type="molecule type" value="Genomic_DNA"/>
</dbReference>
<dbReference type="Proteomes" id="UP001500653">
    <property type="component" value="Unassembled WGS sequence"/>
</dbReference>
<feature type="compositionally biased region" description="Polar residues" evidence="8">
    <location>
        <begin position="53"/>
        <end position="62"/>
    </location>
</feature>
<dbReference type="Gene3D" id="3.40.50.300">
    <property type="entry name" value="P-loop containing nucleotide triphosphate hydrolases"/>
    <property type="match status" value="1"/>
</dbReference>
<comment type="caution">
    <text evidence="7">Lacks conserved residue(s) required for the propagation of feature annotation.</text>
</comment>
<sequence>MLTRGVFAGPPREGSQVSDTLAAQAAPVMWGGHISEAARGTQNADTRSERASTETPSAQHEMSTTRRARSVLGIRPFRRLWAVTYLCSVADWLAMLGLTGLVTKYTDDYLLQNFAFVGVVLTQLLPGLLFAPLGGLLADRFDRRKVMIGADLARFALLFSIPIVGSPIWLFVANFMAGSAAMMWIPSKDAAVPNLLRRPDQVETANQLGLFMTYGLAVVSGAGLYSVLTGVQTTLGISPDAFGEFGIANAVVFINALLYLASAVLIATRIPELSLRNVHPVPESSVAHSPDAATSRSGESDDADADEDKVGFIAMVRQSFSYIRRTKLVRGLLIGMMGAFAAGGAVIGAAKPYSLSLGGGEASFGLLFVAVFVGAAAGLAMVPKLARRLPHDRLFGVGIVLAGLALIAVALSPHLAVSLIAAAAVGACAGAGFLTGVTIIGSQIDDSMRGRINAIYQSLLKIIIFGATATVPVLIGLVQPHKITVWGNELIIDGTRPVLLGGGLLAALVGVVAYRQMDSRRTEPILADLRNVMRRRPRRVNGLLIALEGTTATDTGRQAARLADTLRSGERDVVLATDPALDDERLEGIVSGASLSSARAQALAAAAVRADIVERDIRPALDSGAVVVMERFVDSPLAHLSAVAGLDASELEGLADWATARLRPDLAVLLDTDPAVGTVEGSADSTSAGPQHWRVQQLLTEMASADPQHYVVVDAEGSPDEVAERIHTAVQCALAGKVPGLSKFGRPTTGRAPDGDVPAHDAVSHDAASHDAASRDAASHGAASHGAASHGAVSDGAVSQEVASDEAASGAAEERATQRTAS</sequence>
<evidence type="ECO:0000313" key="11">
    <source>
        <dbReference type="EMBL" id="GAA1238110.1"/>
    </source>
</evidence>
<keyword evidence="7" id="KW-0067">ATP-binding</keyword>
<feature type="domain" description="Thymidylate kinase-like" evidence="10">
    <location>
        <begin position="585"/>
        <end position="726"/>
    </location>
</feature>
<dbReference type="GO" id="GO:0016301">
    <property type="term" value="F:kinase activity"/>
    <property type="evidence" value="ECO:0007669"/>
    <property type="project" value="UniProtKB-KW"/>
</dbReference>
<comment type="function">
    <text evidence="7">Phosphorylation of dTMP to form dTDP in both de novo and salvage pathways of dTTP synthesis.</text>
</comment>
<proteinExistence type="inferred from homology"/>
<dbReference type="PANTHER" id="PTHR23513">
    <property type="entry name" value="INTEGRAL MEMBRANE EFFLUX PROTEIN-RELATED"/>
    <property type="match status" value="1"/>
</dbReference>
<dbReference type="HAMAP" id="MF_00165">
    <property type="entry name" value="Thymidylate_kinase"/>
    <property type="match status" value="1"/>
</dbReference>
<reference evidence="11 12" key="1">
    <citation type="journal article" date="2019" name="Int. J. Syst. Evol. Microbiol.">
        <title>The Global Catalogue of Microorganisms (GCM) 10K type strain sequencing project: providing services to taxonomists for standard genome sequencing and annotation.</title>
        <authorList>
            <consortium name="The Broad Institute Genomics Platform"/>
            <consortium name="The Broad Institute Genome Sequencing Center for Infectious Disease"/>
            <person name="Wu L."/>
            <person name="Ma J."/>
        </authorList>
    </citation>
    <scope>NUCLEOTIDE SEQUENCE [LARGE SCALE GENOMIC DNA]</scope>
    <source>
        <strain evidence="11 12">JCM 13023</strain>
    </source>
</reference>
<keyword evidence="6 9" id="KW-0472">Membrane</keyword>
<dbReference type="CDD" id="cd06173">
    <property type="entry name" value="MFS_MefA_like"/>
    <property type="match status" value="1"/>
</dbReference>
<comment type="catalytic activity">
    <reaction evidence="7">
        <text>dTMP + ATP = dTDP + ADP</text>
        <dbReference type="Rhea" id="RHEA:13517"/>
        <dbReference type="ChEBI" id="CHEBI:30616"/>
        <dbReference type="ChEBI" id="CHEBI:58369"/>
        <dbReference type="ChEBI" id="CHEBI:63528"/>
        <dbReference type="ChEBI" id="CHEBI:456216"/>
        <dbReference type="EC" id="2.7.4.9"/>
    </reaction>
</comment>
<evidence type="ECO:0000256" key="2">
    <source>
        <dbReference type="ARBA" id="ARBA00022448"/>
    </source>
</evidence>
<dbReference type="EC" id="2.7.4.9" evidence="7"/>
<evidence type="ECO:0000256" key="3">
    <source>
        <dbReference type="ARBA" id="ARBA00022475"/>
    </source>
</evidence>
<feature type="region of interest" description="Disordered" evidence="8">
    <location>
        <begin position="38"/>
        <end position="62"/>
    </location>
</feature>
<feature type="transmembrane region" description="Helical" evidence="9">
    <location>
        <begin position="328"/>
        <end position="350"/>
    </location>
</feature>
<dbReference type="InterPro" id="IPR027417">
    <property type="entry name" value="P-loop_NTPase"/>
</dbReference>
<comment type="subcellular location">
    <subcellularLocation>
        <location evidence="1">Cell membrane</location>
        <topology evidence="1">Multi-pass membrane protein</topology>
    </subcellularLocation>
</comment>
<dbReference type="SUPFAM" id="SSF103473">
    <property type="entry name" value="MFS general substrate transporter"/>
    <property type="match status" value="1"/>
</dbReference>
<feature type="transmembrane region" description="Helical" evidence="9">
    <location>
        <begin position="80"/>
        <end position="102"/>
    </location>
</feature>
<dbReference type="CDD" id="cd01672">
    <property type="entry name" value="TMPK"/>
    <property type="match status" value="1"/>
</dbReference>
<protein>
    <recommendedName>
        <fullName evidence="7">Thymidylate kinase</fullName>
        <ecNumber evidence="7">2.7.4.9</ecNumber>
    </recommendedName>
    <alternativeName>
        <fullName evidence="7">dTMP kinase</fullName>
    </alternativeName>
</protein>
<evidence type="ECO:0000313" key="12">
    <source>
        <dbReference type="Proteomes" id="UP001500653"/>
    </source>
</evidence>
<keyword evidence="7" id="KW-0547">Nucleotide-binding</keyword>
<dbReference type="InterPro" id="IPR039430">
    <property type="entry name" value="Thymidylate_kin-like_dom"/>
</dbReference>
<comment type="similarity">
    <text evidence="7">Belongs to the thymidylate kinase family.</text>
</comment>
<feature type="transmembrane region" description="Helical" evidence="9">
    <location>
        <begin position="498"/>
        <end position="514"/>
    </location>
</feature>
<dbReference type="SUPFAM" id="SSF52540">
    <property type="entry name" value="P-loop containing nucleoside triphosphate hydrolases"/>
    <property type="match status" value="1"/>
</dbReference>
<feature type="region of interest" description="Disordered" evidence="8">
    <location>
        <begin position="741"/>
        <end position="822"/>
    </location>
</feature>
<dbReference type="InterPro" id="IPR036259">
    <property type="entry name" value="MFS_trans_sf"/>
</dbReference>
<keyword evidence="12" id="KW-1185">Reference proteome</keyword>
<keyword evidence="7 11" id="KW-0418">Kinase</keyword>
<keyword evidence="5 9" id="KW-1133">Transmembrane helix</keyword>
<organism evidence="11 12">
    <name type="scientific">Prauserella halophila</name>
    <dbReference type="NCBI Taxonomy" id="185641"/>
    <lineage>
        <taxon>Bacteria</taxon>
        <taxon>Bacillati</taxon>
        <taxon>Actinomycetota</taxon>
        <taxon>Actinomycetes</taxon>
        <taxon>Pseudonocardiales</taxon>
        <taxon>Pseudonocardiaceae</taxon>
        <taxon>Prauserella</taxon>
    </lineage>
</organism>
<feature type="region of interest" description="Disordered" evidence="8">
    <location>
        <begin position="282"/>
        <end position="304"/>
    </location>
</feature>
<keyword evidence="4 9" id="KW-0812">Transmembrane</keyword>
<dbReference type="InterPro" id="IPR010290">
    <property type="entry name" value="TM_effector"/>
</dbReference>
<dbReference type="Gene3D" id="1.20.1250.20">
    <property type="entry name" value="MFS general substrate transporter like domains"/>
    <property type="match status" value="1"/>
</dbReference>
<feature type="transmembrane region" description="Helical" evidence="9">
    <location>
        <begin position="394"/>
        <end position="411"/>
    </location>
</feature>
<evidence type="ECO:0000256" key="9">
    <source>
        <dbReference type="SAM" id="Phobius"/>
    </source>
</evidence>
<comment type="caution">
    <text evidence="11">The sequence shown here is derived from an EMBL/GenBank/DDBJ whole genome shotgun (WGS) entry which is preliminary data.</text>
</comment>
<dbReference type="Pfam" id="PF02223">
    <property type="entry name" value="Thymidylate_kin"/>
    <property type="match status" value="1"/>
</dbReference>
<dbReference type="PANTHER" id="PTHR23513:SF6">
    <property type="entry name" value="MAJOR FACILITATOR SUPERFAMILY ASSOCIATED DOMAIN-CONTAINING PROTEIN"/>
    <property type="match status" value="1"/>
</dbReference>
<name>A0ABN1W6H3_9PSEU</name>
<evidence type="ECO:0000256" key="5">
    <source>
        <dbReference type="ARBA" id="ARBA00022989"/>
    </source>
</evidence>
<feature type="transmembrane region" description="Helical" evidence="9">
    <location>
        <begin position="114"/>
        <end position="134"/>
    </location>
</feature>
<feature type="transmembrane region" description="Helical" evidence="9">
    <location>
        <begin position="362"/>
        <end position="382"/>
    </location>
</feature>
<evidence type="ECO:0000256" key="8">
    <source>
        <dbReference type="SAM" id="MobiDB-lite"/>
    </source>
</evidence>
<feature type="transmembrane region" description="Helical" evidence="9">
    <location>
        <begin position="417"/>
        <end position="439"/>
    </location>
</feature>
<feature type="transmembrane region" description="Helical" evidence="9">
    <location>
        <begin position="459"/>
        <end position="478"/>
    </location>
</feature>
<evidence type="ECO:0000256" key="7">
    <source>
        <dbReference type="HAMAP-Rule" id="MF_00165"/>
    </source>
</evidence>
<keyword evidence="7" id="KW-0808">Transferase</keyword>
<evidence type="ECO:0000256" key="4">
    <source>
        <dbReference type="ARBA" id="ARBA00022692"/>
    </source>
</evidence>
<gene>
    <name evidence="7" type="primary">tmk</name>
    <name evidence="11" type="ORF">GCM10009676_23320</name>
</gene>
<keyword evidence="7" id="KW-0545">Nucleotide biosynthesis</keyword>
<keyword evidence="3" id="KW-1003">Cell membrane</keyword>
<feature type="transmembrane region" description="Helical" evidence="9">
    <location>
        <begin position="247"/>
        <end position="267"/>
    </location>
</feature>
<feature type="compositionally biased region" description="Basic and acidic residues" evidence="8">
    <location>
        <begin position="753"/>
        <end position="778"/>
    </location>
</feature>
<dbReference type="Pfam" id="PF05977">
    <property type="entry name" value="MFS_3"/>
    <property type="match status" value="2"/>
</dbReference>
<evidence type="ECO:0000259" key="10">
    <source>
        <dbReference type="Pfam" id="PF02223"/>
    </source>
</evidence>
<feature type="compositionally biased region" description="Low complexity" evidence="8">
    <location>
        <begin position="779"/>
        <end position="811"/>
    </location>
</feature>
<accession>A0ABN1W6H3</accession>
<evidence type="ECO:0000256" key="1">
    <source>
        <dbReference type="ARBA" id="ARBA00004651"/>
    </source>
</evidence>
<feature type="compositionally biased region" description="Basic and acidic residues" evidence="8">
    <location>
        <begin position="812"/>
        <end position="822"/>
    </location>
</feature>